<dbReference type="AlphaFoldDB" id="A0A0B8T1A1"/>
<organism evidence="1 2">
    <name type="scientific">Sphingobacterium deserti</name>
    <dbReference type="NCBI Taxonomy" id="1229276"/>
    <lineage>
        <taxon>Bacteria</taxon>
        <taxon>Pseudomonadati</taxon>
        <taxon>Bacteroidota</taxon>
        <taxon>Sphingobacteriia</taxon>
        <taxon>Sphingobacteriales</taxon>
        <taxon>Sphingobacteriaceae</taxon>
        <taxon>Sphingobacterium</taxon>
    </lineage>
</organism>
<sequence length="31" mass="3543">MPVLFYAIEEANKTTKTVLKINEKRFSVGSK</sequence>
<protein>
    <submittedName>
        <fullName evidence="1">Uncharacterized protein</fullName>
    </submittedName>
</protein>
<keyword evidence="2" id="KW-1185">Reference proteome</keyword>
<accession>A0A0B8T1A1</accession>
<reference evidence="2" key="1">
    <citation type="submission" date="2014-04" db="EMBL/GenBank/DDBJ databases">
        <title>Whole-Genome optical mapping and complete genome sequence of Sphingobacterium deserti sp. nov., a new spaces isolated from desert in the west of China.</title>
        <authorList>
            <person name="Teng C."/>
            <person name="Zhou Z."/>
            <person name="Li X."/>
            <person name="Chen M."/>
            <person name="Lin M."/>
            <person name="Wang L."/>
            <person name="Su S."/>
            <person name="Zhang C."/>
            <person name="Zhang W."/>
        </authorList>
    </citation>
    <scope>NUCLEOTIDE SEQUENCE [LARGE SCALE GENOMIC DNA]</scope>
    <source>
        <strain evidence="2">ACCC05744</strain>
    </source>
</reference>
<comment type="caution">
    <text evidence="1">The sequence shown here is derived from an EMBL/GenBank/DDBJ whole genome shotgun (WGS) entry which is preliminary data.</text>
</comment>
<gene>
    <name evidence="1" type="ORF">DI53_1490</name>
</gene>
<evidence type="ECO:0000313" key="2">
    <source>
        <dbReference type="Proteomes" id="UP000031802"/>
    </source>
</evidence>
<evidence type="ECO:0000313" key="1">
    <source>
        <dbReference type="EMBL" id="KGE14461.1"/>
    </source>
</evidence>
<proteinExistence type="predicted"/>
<dbReference type="Proteomes" id="UP000031802">
    <property type="component" value="Unassembled WGS sequence"/>
</dbReference>
<name>A0A0B8T1A1_9SPHI</name>
<reference evidence="1 2" key="2">
    <citation type="journal article" date="2015" name="PLoS ONE">
        <title>Whole-Genome Optical Mapping and Finished Genome Sequence of Sphingobacterium deserti sp. nov., a New Species Isolated from the Western Desert of China.</title>
        <authorList>
            <person name="Teng C."/>
            <person name="Zhou Z."/>
            <person name="Molnar I."/>
            <person name="Li X."/>
            <person name="Tang R."/>
            <person name="Chen M."/>
            <person name="Wang L."/>
            <person name="Su S."/>
            <person name="Zhang W."/>
            <person name="Lin M."/>
        </authorList>
    </citation>
    <scope>NUCLEOTIDE SEQUENCE [LARGE SCALE GENOMIC DNA]</scope>
    <source>
        <strain evidence="2">ACCC05744</strain>
    </source>
</reference>
<dbReference type="EMBL" id="JJMU01000024">
    <property type="protein sequence ID" value="KGE14461.1"/>
    <property type="molecule type" value="Genomic_DNA"/>
</dbReference>